<evidence type="ECO:0000256" key="11">
    <source>
        <dbReference type="ARBA" id="ARBA00023306"/>
    </source>
</evidence>
<dbReference type="PANTHER" id="PTHR47971:SF8">
    <property type="entry name" value="KINESIN-LIKE PROTEIN"/>
    <property type="match status" value="1"/>
</dbReference>
<dbReference type="SUPFAM" id="SSF52540">
    <property type="entry name" value="P-loop containing nucleoside triphosphate hydrolases"/>
    <property type="match status" value="1"/>
</dbReference>
<comment type="similarity">
    <text evidence="12 13">Belongs to the TRAFAC class myosin-kinesin ATPase superfamily. Kinesin family.</text>
</comment>
<dbReference type="GO" id="GO:0005874">
    <property type="term" value="C:microtubule"/>
    <property type="evidence" value="ECO:0007669"/>
    <property type="project" value="UniProtKB-KW"/>
</dbReference>
<evidence type="ECO:0000256" key="4">
    <source>
        <dbReference type="ARBA" id="ARBA00022701"/>
    </source>
</evidence>
<name>A0A9W7TJV3_TRIRA</name>
<feature type="compositionally biased region" description="Basic and acidic residues" evidence="14">
    <location>
        <begin position="156"/>
        <end position="184"/>
    </location>
</feature>
<evidence type="ECO:0000256" key="3">
    <source>
        <dbReference type="ARBA" id="ARBA00022618"/>
    </source>
</evidence>
<dbReference type="InterPro" id="IPR001752">
    <property type="entry name" value="Kinesin_motor_dom"/>
</dbReference>
<dbReference type="AlphaFoldDB" id="A0A9W7TJV3"/>
<feature type="non-terminal residue" evidence="16">
    <location>
        <position position="729"/>
    </location>
</feature>
<comment type="subcellular location">
    <subcellularLocation>
        <location evidence="1">Cytoplasm</location>
        <location evidence="1">Cytoskeleton</location>
    </subcellularLocation>
</comment>
<dbReference type="InterPro" id="IPR019821">
    <property type="entry name" value="Kinesin_motor_CS"/>
</dbReference>
<keyword evidence="5 12" id="KW-0547">Nucleotide-binding</keyword>
<dbReference type="InterPro" id="IPR027417">
    <property type="entry name" value="P-loop_NTPase"/>
</dbReference>
<dbReference type="Proteomes" id="UP001059041">
    <property type="component" value="Linkage Group LG17"/>
</dbReference>
<feature type="domain" description="Kinesin motor" evidence="15">
    <location>
        <begin position="220"/>
        <end position="550"/>
    </location>
</feature>
<evidence type="ECO:0000313" key="16">
    <source>
        <dbReference type="EMBL" id="KAI7798011.1"/>
    </source>
</evidence>
<evidence type="ECO:0000256" key="1">
    <source>
        <dbReference type="ARBA" id="ARBA00004245"/>
    </source>
</evidence>
<evidence type="ECO:0000256" key="9">
    <source>
        <dbReference type="ARBA" id="ARBA00023175"/>
    </source>
</evidence>
<proteinExistence type="inferred from homology"/>
<dbReference type="GO" id="GO:0003777">
    <property type="term" value="F:microtubule motor activity"/>
    <property type="evidence" value="ECO:0007669"/>
    <property type="project" value="InterPro"/>
</dbReference>
<keyword evidence="17" id="KW-1185">Reference proteome</keyword>
<accession>A0A9W7TJV3</accession>
<keyword evidence="3" id="KW-0132">Cell division</keyword>
<dbReference type="GO" id="GO:0008017">
    <property type="term" value="F:microtubule binding"/>
    <property type="evidence" value="ECO:0007669"/>
    <property type="project" value="InterPro"/>
</dbReference>
<feature type="compositionally biased region" description="Low complexity" evidence="14">
    <location>
        <begin position="134"/>
        <end position="148"/>
    </location>
</feature>
<evidence type="ECO:0000256" key="2">
    <source>
        <dbReference type="ARBA" id="ARBA00022490"/>
    </source>
</evidence>
<keyword evidence="8" id="KW-0175">Coiled coil</keyword>
<keyword evidence="10" id="KW-0206">Cytoskeleton</keyword>
<evidence type="ECO:0000256" key="6">
    <source>
        <dbReference type="ARBA" id="ARBA00022776"/>
    </source>
</evidence>
<reference evidence="16" key="1">
    <citation type="submission" date="2021-02" db="EMBL/GenBank/DDBJ databases">
        <title>Comparative genomics reveals that relaxation of natural selection precedes convergent phenotypic evolution of cavefish.</title>
        <authorList>
            <person name="Peng Z."/>
        </authorList>
    </citation>
    <scope>NUCLEOTIDE SEQUENCE</scope>
    <source>
        <tissue evidence="16">Muscle</tissue>
    </source>
</reference>
<gene>
    <name evidence="16" type="ORF">IRJ41_021269</name>
</gene>
<evidence type="ECO:0000256" key="14">
    <source>
        <dbReference type="SAM" id="MobiDB-lite"/>
    </source>
</evidence>
<dbReference type="FunFam" id="3.40.850.10:FF:000006">
    <property type="entry name" value="Kinesin-like protein"/>
    <property type="match status" value="1"/>
</dbReference>
<dbReference type="CDD" id="cd01367">
    <property type="entry name" value="KISc_KIF2_like"/>
    <property type="match status" value="1"/>
</dbReference>
<dbReference type="GO" id="GO:0007018">
    <property type="term" value="P:microtubule-based movement"/>
    <property type="evidence" value="ECO:0007669"/>
    <property type="project" value="InterPro"/>
</dbReference>
<dbReference type="Gene3D" id="3.40.850.10">
    <property type="entry name" value="Kinesin motor domain"/>
    <property type="match status" value="1"/>
</dbReference>
<keyword evidence="2" id="KW-0963">Cytoplasm</keyword>
<evidence type="ECO:0000313" key="17">
    <source>
        <dbReference type="Proteomes" id="UP001059041"/>
    </source>
</evidence>
<dbReference type="InterPro" id="IPR054473">
    <property type="entry name" value="KIF2A-like_N"/>
</dbReference>
<evidence type="ECO:0000256" key="13">
    <source>
        <dbReference type="RuleBase" id="RU000394"/>
    </source>
</evidence>
<dbReference type="PROSITE" id="PS50067">
    <property type="entry name" value="KINESIN_MOTOR_2"/>
    <property type="match status" value="1"/>
</dbReference>
<keyword evidence="6" id="KW-0498">Mitosis</keyword>
<dbReference type="InterPro" id="IPR027640">
    <property type="entry name" value="Kinesin-like_fam"/>
</dbReference>
<keyword evidence="4 13" id="KW-0493">Microtubule</keyword>
<dbReference type="InterPro" id="IPR036961">
    <property type="entry name" value="Kinesin_motor_dom_sf"/>
</dbReference>
<dbReference type="PRINTS" id="PR00380">
    <property type="entry name" value="KINESINHEAVY"/>
</dbReference>
<keyword evidence="7 12" id="KW-0067">ATP-binding</keyword>
<dbReference type="GO" id="GO:0048731">
    <property type="term" value="P:system development"/>
    <property type="evidence" value="ECO:0007669"/>
    <property type="project" value="UniProtKB-ARBA"/>
</dbReference>
<comment type="caution">
    <text evidence="16">The sequence shown here is derived from an EMBL/GenBank/DDBJ whole genome shotgun (WGS) entry which is preliminary data.</text>
</comment>
<dbReference type="PROSITE" id="PS00411">
    <property type="entry name" value="KINESIN_MOTOR_1"/>
    <property type="match status" value="1"/>
</dbReference>
<evidence type="ECO:0000256" key="5">
    <source>
        <dbReference type="ARBA" id="ARBA00022741"/>
    </source>
</evidence>
<sequence>AVNFGKIVVGIYVEIKRSDGRIHQAMVTSLNEDNDSVTVEWIENGDTKGKEIDLECIFSLNPDVAQEEEISLSPVTPPPPPTPSSVKVNKIPKNRRTIAPGRSEIPSRDNRVGSTRARQAQQQPESAPPPPAQQPTQSQTQSQLTQLQNARRKSNCVKEVEKLQEKRERRRLQQQELREKKAQETDTTIPNYEILQMIRDFRASLDYRPLTTTDLIEEHRICVCVRKRPLNKKELTVKDLDVITIPSKDVVMVHEPKQKVDLTRYLENQTFRFDYAFDDSTTNEMVYRFTARPLVETIFDRGMATCFAYGQTGSGKTHTMGGDFSGKNQDCSKGIYALAARDVFLMLKKPNYKKLDLQVYATFFEIYSGKVFDLLNRKAKLRVLEDGKQQVQVIGLQEHDVRCTEDVLKLIEMGNSCRTSGQTSANAHSSRSHAVFQIILRRKGKMHGKFSLIDLAGNERGADTSSADRQTRLEGAEINKSLLALKECIRALGRNKPHTPFRASKLTQVLRDSFIGENSRTCMIATISPGMASCENTLNTLRYANRVKEFGISPSDIPFSQGGGNRSELSPTNEVKELTVDPNAVTEGVRPNAINQLDIMDEEWDLGNSPQRDDLKLLCEQNEEEVSPQLFTFHEAVSQLVEMEEQVLEDHRAVFQESIRWLEDEKVLLEMTEEVDYDAESYSSQLEQILDQKIEILIELRDKVRSFRSALQEEEQASKQINPKRPRAL</sequence>
<evidence type="ECO:0000256" key="8">
    <source>
        <dbReference type="ARBA" id="ARBA00023054"/>
    </source>
</evidence>
<keyword evidence="11" id="KW-0131">Cell cycle</keyword>
<dbReference type="Pfam" id="PF22923">
    <property type="entry name" value="KIF2A-like_1st"/>
    <property type="match status" value="1"/>
</dbReference>
<organism evidence="16 17">
    <name type="scientific">Triplophysa rosa</name>
    <name type="common">Cave loach</name>
    <dbReference type="NCBI Taxonomy" id="992332"/>
    <lineage>
        <taxon>Eukaryota</taxon>
        <taxon>Metazoa</taxon>
        <taxon>Chordata</taxon>
        <taxon>Craniata</taxon>
        <taxon>Vertebrata</taxon>
        <taxon>Euteleostomi</taxon>
        <taxon>Actinopterygii</taxon>
        <taxon>Neopterygii</taxon>
        <taxon>Teleostei</taxon>
        <taxon>Ostariophysi</taxon>
        <taxon>Cypriniformes</taxon>
        <taxon>Nemacheilidae</taxon>
        <taxon>Triplophysa</taxon>
    </lineage>
</organism>
<evidence type="ECO:0000256" key="7">
    <source>
        <dbReference type="ARBA" id="ARBA00022840"/>
    </source>
</evidence>
<dbReference type="PANTHER" id="PTHR47971">
    <property type="entry name" value="KINESIN-RELATED PROTEIN 6"/>
    <property type="match status" value="1"/>
</dbReference>
<dbReference type="GO" id="GO:0051301">
    <property type="term" value="P:cell division"/>
    <property type="evidence" value="ECO:0007669"/>
    <property type="project" value="UniProtKB-KW"/>
</dbReference>
<keyword evidence="9 12" id="KW-0505">Motor protein</keyword>
<dbReference type="GO" id="GO:0005524">
    <property type="term" value="F:ATP binding"/>
    <property type="evidence" value="ECO:0007669"/>
    <property type="project" value="UniProtKB-UniRule"/>
</dbReference>
<dbReference type="EMBL" id="JAFHDT010000017">
    <property type="protein sequence ID" value="KAI7798011.1"/>
    <property type="molecule type" value="Genomic_DNA"/>
</dbReference>
<dbReference type="Pfam" id="PF00225">
    <property type="entry name" value="Kinesin"/>
    <property type="match status" value="1"/>
</dbReference>
<feature type="binding site" evidence="12">
    <location>
        <begin position="310"/>
        <end position="317"/>
    </location>
    <ligand>
        <name>ATP</name>
        <dbReference type="ChEBI" id="CHEBI:30616"/>
    </ligand>
</feature>
<feature type="region of interest" description="Disordered" evidence="14">
    <location>
        <begin position="68"/>
        <end position="185"/>
    </location>
</feature>
<protein>
    <recommendedName>
        <fullName evidence="13">Kinesin-like protein</fullName>
    </recommendedName>
</protein>
<evidence type="ECO:0000259" key="15">
    <source>
        <dbReference type="PROSITE" id="PS50067"/>
    </source>
</evidence>
<evidence type="ECO:0000256" key="12">
    <source>
        <dbReference type="PROSITE-ProRule" id="PRU00283"/>
    </source>
</evidence>
<evidence type="ECO:0000256" key="10">
    <source>
        <dbReference type="ARBA" id="ARBA00023212"/>
    </source>
</evidence>
<dbReference type="SMART" id="SM00129">
    <property type="entry name" value="KISc"/>
    <property type="match status" value="1"/>
</dbReference>
<dbReference type="GO" id="GO:0007019">
    <property type="term" value="P:microtubule depolymerization"/>
    <property type="evidence" value="ECO:0007669"/>
    <property type="project" value="TreeGrafter"/>
</dbReference>